<accession>A0A2L2TVT8</accession>
<dbReference type="EMBL" id="LN649229">
    <property type="protein sequence ID" value="CEI65720.1"/>
    <property type="molecule type" value="Genomic_DNA"/>
</dbReference>
<protein>
    <submittedName>
        <fullName evidence="1">Uncharacterized protein</fullName>
    </submittedName>
</protein>
<evidence type="ECO:0000313" key="1">
    <source>
        <dbReference type="EMBL" id="CEI65720.1"/>
    </source>
</evidence>
<proteinExistence type="predicted"/>
<name>A0A2L2TVT8_9HYPO</name>
<keyword evidence="2" id="KW-1185">Reference proteome</keyword>
<dbReference type="Proteomes" id="UP000245910">
    <property type="component" value="Chromosome I"/>
</dbReference>
<evidence type="ECO:0000313" key="2">
    <source>
        <dbReference type="Proteomes" id="UP000245910"/>
    </source>
</evidence>
<sequence>MMEFYKVLVMVLKLQNTNITSQLISTNYGTHPAYDVRIIQPSRVKFASVLLHTTETGHISPPCW</sequence>
<dbReference type="AlphaFoldDB" id="A0A2L2TVT8"/>
<organism evidence="1 2">
    <name type="scientific">Fusarium venenatum</name>
    <dbReference type="NCBI Taxonomy" id="56646"/>
    <lineage>
        <taxon>Eukaryota</taxon>
        <taxon>Fungi</taxon>
        <taxon>Dikarya</taxon>
        <taxon>Ascomycota</taxon>
        <taxon>Pezizomycotina</taxon>
        <taxon>Sordariomycetes</taxon>
        <taxon>Hypocreomycetidae</taxon>
        <taxon>Hypocreales</taxon>
        <taxon>Nectriaceae</taxon>
        <taxon>Fusarium</taxon>
    </lineage>
</organism>
<reference evidence="2" key="1">
    <citation type="submission" date="2014-10" db="EMBL/GenBank/DDBJ databases">
        <authorList>
            <person name="King R."/>
        </authorList>
    </citation>
    <scope>NUCLEOTIDE SEQUENCE [LARGE SCALE GENOMIC DNA]</scope>
    <source>
        <strain evidence="2">A3/5</strain>
    </source>
</reference>